<keyword evidence="3" id="KW-1005">Bacterial flagellum biogenesis</keyword>
<dbReference type="Gene3D" id="3.30.750.140">
    <property type="match status" value="1"/>
</dbReference>
<accession>A0A1J5QVW4</accession>
<dbReference type="InterPro" id="IPR038610">
    <property type="entry name" value="FliK-like_C_sf"/>
</dbReference>
<keyword evidence="6" id="KW-0966">Cell projection</keyword>
<evidence type="ECO:0000313" key="6">
    <source>
        <dbReference type="EMBL" id="OIQ87664.1"/>
    </source>
</evidence>
<organism evidence="6">
    <name type="scientific">mine drainage metagenome</name>
    <dbReference type="NCBI Taxonomy" id="410659"/>
    <lineage>
        <taxon>unclassified sequences</taxon>
        <taxon>metagenomes</taxon>
        <taxon>ecological metagenomes</taxon>
    </lineage>
</organism>
<evidence type="ECO:0000259" key="5">
    <source>
        <dbReference type="Pfam" id="PF02120"/>
    </source>
</evidence>
<protein>
    <submittedName>
        <fullName evidence="6">Flagellar hook-length control protein</fullName>
    </submittedName>
</protein>
<feature type="compositionally biased region" description="Polar residues" evidence="4">
    <location>
        <begin position="34"/>
        <end position="48"/>
    </location>
</feature>
<dbReference type="EMBL" id="MLJW01000411">
    <property type="protein sequence ID" value="OIQ87664.1"/>
    <property type="molecule type" value="Genomic_DNA"/>
</dbReference>
<dbReference type="CDD" id="cd17470">
    <property type="entry name" value="T3SS_Flik_C"/>
    <property type="match status" value="1"/>
</dbReference>
<dbReference type="GO" id="GO:0044780">
    <property type="term" value="P:bacterial-type flagellum assembly"/>
    <property type="evidence" value="ECO:0007669"/>
    <property type="project" value="InterPro"/>
</dbReference>
<dbReference type="GO" id="GO:0009424">
    <property type="term" value="C:bacterial-type flagellum hook"/>
    <property type="evidence" value="ECO:0007669"/>
    <property type="project" value="InterPro"/>
</dbReference>
<evidence type="ECO:0000256" key="1">
    <source>
        <dbReference type="ARBA" id="ARBA00003944"/>
    </source>
</evidence>
<comment type="caution">
    <text evidence="6">The sequence shown here is derived from an EMBL/GenBank/DDBJ whole genome shotgun (WGS) entry which is preliminary data.</text>
</comment>
<evidence type="ECO:0000256" key="3">
    <source>
        <dbReference type="ARBA" id="ARBA00022795"/>
    </source>
</evidence>
<keyword evidence="6" id="KW-0282">Flagellum</keyword>
<evidence type="ECO:0000256" key="2">
    <source>
        <dbReference type="ARBA" id="ARBA00009149"/>
    </source>
</evidence>
<comment type="function">
    <text evidence="1">Controls the length of the flagellar hook.</text>
</comment>
<evidence type="ECO:0000256" key="4">
    <source>
        <dbReference type="SAM" id="MobiDB-lite"/>
    </source>
</evidence>
<dbReference type="PANTHER" id="PTHR37533:SF2">
    <property type="entry name" value="FLAGELLAR HOOK-LENGTH CONTROL PROTEIN"/>
    <property type="match status" value="1"/>
</dbReference>
<proteinExistence type="inferred from homology"/>
<comment type="similarity">
    <text evidence="2">Belongs to the FliK family.</text>
</comment>
<feature type="compositionally biased region" description="Low complexity" evidence="4">
    <location>
        <begin position="13"/>
        <end position="33"/>
    </location>
</feature>
<reference evidence="6" key="1">
    <citation type="submission" date="2016-10" db="EMBL/GenBank/DDBJ databases">
        <title>Sequence of Gallionella enrichment culture.</title>
        <authorList>
            <person name="Poehlein A."/>
            <person name="Muehling M."/>
            <person name="Daniel R."/>
        </authorList>
    </citation>
    <scope>NUCLEOTIDE SEQUENCE</scope>
</reference>
<gene>
    <name evidence="6" type="primary">fliK_6</name>
    <name evidence="6" type="ORF">GALL_304720</name>
</gene>
<keyword evidence="6" id="KW-0969">Cilium</keyword>
<feature type="region of interest" description="Disordered" evidence="4">
    <location>
        <begin position="387"/>
        <end position="425"/>
    </location>
</feature>
<dbReference type="PRINTS" id="PR01007">
    <property type="entry name" value="FLGHOOKFLIK"/>
</dbReference>
<feature type="region of interest" description="Disordered" evidence="4">
    <location>
        <begin position="1"/>
        <end position="204"/>
    </location>
</feature>
<dbReference type="Pfam" id="PF02120">
    <property type="entry name" value="Flg_hook"/>
    <property type="match status" value="1"/>
</dbReference>
<feature type="domain" description="Flagellar hook-length control protein-like C-terminal" evidence="5">
    <location>
        <begin position="310"/>
        <end position="389"/>
    </location>
</feature>
<feature type="region of interest" description="Disordered" evidence="4">
    <location>
        <begin position="243"/>
        <end position="265"/>
    </location>
</feature>
<feature type="compositionally biased region" description="Low complexity" evidence="4">
    <location>
        <begin position="139"/>
        <end position="164"/>
    </location>
</feature>
<feature type="compositionally biased region" description="Basic and acidic residues" evidence="4">
    <location>
        <begin position="77"/>
        <end position="90"/>
    </location>
</feature>
<dbReference type="InterPro" id="IPR001635">
    <property type="entry name" value="Flag_hook_Flik"/>
</dbReference>
<feature type="compositionally biased region" description="Polar residues" evidence="4">
    <location>
        <begin position="406"/>
        <end position="415"/>
    </location>
</feature>
<name>A0A1J5QVW4_9ZZZZ</name>
<dbReference type="PANTHER" id="PTHR37533">
    <property type="entry name" value="FLAGELLAR HOOK-LENGTH CONTROL PROTEIN"/>
    <property type="match status" value="1"/>
</dbReference>
<feature type="compositionally biased region" description="Low complexity" evidence="4">
    <location>
        <begin position="50"/>
        <end position="63"/>
    </location>
</feature>
<dbReference type="InterPro" id="IPR052563">
    <property type="entry name" value="FliK"/>
</dbReference>
<dbReference type="AlphaFoldDB" id="A0A1J5QVW4"/>
<dbReference type="InterPro" id="IPR021136">
    <property type="entry name" value="Flagellar_hook_control-like_C"/>
</dbReference>
<sequence>MNLSMTTISATLQATGSGSPGSAGTTQGSSQASDGQTAFSAALSQAQGRDQAAQSQDSGASASEKIASPQVVAGSKRGQDKARPDPKHAEQTVPGPQQGALPVSGLPLNPQTLAPSGPESGAANPATTIESGKTLPPGGSQLALASPLSSPGLPQALASSAAGQHGFDGNPAKKPVSDSPSQTNAPAEAGASGTILPGANGGHPVQGDLFQAAMTTYSETKSANVRGAEKLAQTMTGVLTQDRGGQAKDGWGAQRADAATPPASAPTSFAATLMPGAAPIPSTSASAQPYTASLHTPVGGAPWGQELGQQLLFAVNGQQQLATLHLNPPQLGPLDVHLTLHNGQVDAQFVSPHQAVRQALESAMPQLHDLFTGAGLTLMQTSVNAGGNGRGAFQNRPSRAGIQGVESGSLQTQAGPQPGGAASSDWKQGLVNTYV</sequence>
<feature type="compositionally biased region" description="Low complexity" evidence="4">
    <location>
        <begin position="256"/>
        <end position="265"/>
    </location>
</feature>
<feature type="compositionally biased region" description="Polar residues" evidence="4">
    <location>
        <begin position="1"/>
        <end position="12"/>
    </location>
</feature>